<evidence type="ECO:0000256" key="3">
    <source>
        <dbReference type="ARBA" id="ARBA00022723"/>
    </source>
</evidence>
<name>A0AAV5BR73_ELECO</name>
<evidence type="ECO:0000256" key="1">
    <source>
        <dbReference type="ARBA" id="ARBA00004123"/>
    </source>
</evidence>
<dbReference type="GO" id="GO:0003677">
    <property type="term" value="F:DNA binding"/>
    <property type="evidence" value="ECO:0007669"/>
    <property type="project" value="UniProtKB-KW"/>
</dbReference>
<evidence type="ECO:0000313" key="10">
    <source>
        <dbReference type="Proteomes" id="UP001054889"/>
    </source>
</evidence>
<evidence type="ECO:0000256" key="2">
    <source>
        <dbReference type="ARBA" id="ARBA00006911"/>
    </source>
</evidence>
<protein>
    <submittedName>
        <fullName evidence="9">Uncharacterized protein</fullName>
    </submittedName>
</protein>
<dbReference type="GO" id="GO:0003700">
    <property type="term" value="F:DNA-binding transcription factor activity"/>
    <property type="evidence" value="ECO:0007669"/>
    <property type="project" value="InterPro"/>
</dbReference>
<proteinExistence type="inferred from homology"/>
<dbReference type="EMBL" id="BQKI01000002">
    <property type="protein sequence ID" value="GJM88457.1"/>
    <property type="molecule type" value="Genomic_DNA"/>
</dbReference>
<reference evidence="9" key="2">
    <citation type="submission" date="2021-12" db="EMBL/GenBank/DDBJ databases">
        <title>Resequencing data analysis of finger millet.</title>
        <authorList>
            <person name="Hatakeyama M."/>
            <person name="Aluri S."/>
            <person name="Balachadran M.T."/>
            <person name="Sivarajan S.R."/>
            <person name="Poveda L."/>
            <person name="Shimizu-Inatsugi R."/>
            <person name="Schlapbach R."/>
            <person name="Sreeman S.M."/>
            <person name="Shimizu K.K."/>
        </authorList>
    </citation>
    <scope>NUCLEOTIDE SEQUENCE</scope>
</reference>
<dbReference type="GO" id="GO:0005634">
    <property type="term" value="C:nucleus"/>
    <property type="evidence" value="ECO:0007669"/>
    <property type="project" value="UniProtKB-SubCell"/>
</dbReference>
<keyword evidence="3" id="KW-0479">Metal-binding</keyword>
<evidence type="ECO:0000256" key="4">
    <source>
        <dbReference type="ARBA" id="ARBA00022833"/>
    </source>
</evidence>
<feature type="compositionally biased region" description="Basic and acidic residues" evidence="8">
    <location>
        <begin position="123"/>
        <end position="153"/>
    </location>
</feature>
<dbReference type="InterPro" id="IPR006511">
    <property type="entry name" value="SHI_C"/>
</dbReference>
<dbReference type="Pfam" id="PF05142">
    <property type="entry name" value="DUF702"/>
    <property type="match status" value="1"/>
</dbReference>
<evidence type="ECO:0000256" key="6">
    <source>
        <dbReference type="ARBA" id="ARBA00023159"/>
    </source>
</evidence>
<keyword evidence="6" id="KW-0010">Activator</keyword>
<evidence type="ECO:0000256" key="7">
    <source>
        <dbReference type="ARBA" id="ARBA00023242"/>
    </source>
</evidence>
<dbReference type="PANTHER" id="PTHR31604:SF22">
    <property type="entry name" value="PROTEIN SHI RELATED SEQUENCE 6"/>
    <property type="match status" value="1"/>
</dbReference>
<dbReference type="InterPro" id="IPR006510">
    <property type="entry name" value="Znf_LRP1"/>
</dbReference>
<dbReference type="GO" id="GO:0045893">
    <property type="term" value="P:positive regulation of DNA-templated transcription"/>
    <property type="evidence" value="ECO:0007669"/>
    <property type="project" value="TreeGrafter"/>
</dbReference>
<evidence type="ECO:0000313" key="9">
    <source>
        <dbReference type="EMBL" id="GJM88457.1"/>
    </source>
</evidence>
<sequence>MVEPSRCHLIKCFCKGHDPTGLAWFRGLIDHTGSVPLQLSHPSRPPLSTTTTIGAAAKESAARIVMVANRDTNERAWVARSPLQETRVQAARCACSQPNPRTTRQLQLQLAAGLDWIGRAVQSREGRRAMETRRQRDARTERRQGDRNGRLEKPSSGPQTQPREETEEEREKGRSTDGPGLRPCARRAWSAPRGFNTPNLEEIVEKRYTPRDVRSVCGAPSQPPCSRREKGRESHRAAEELKAVESGQRRGRVELKPPRRREGGRSSSHRAPGSGEEREGGVRATTPSDLQLIASSHLLAELLPVLRAILSSAPRASVASSSGRRFASAPDSTAVADWLPDGGLSLGFNAAVPGRGGPPSSLAAELWAGSPASRQAAAAALGYGAAFNAAAAAGDVGMILVSPAYQRAAAAAAAAAEDPTFPIVAAGQRVLDANVNKPSAPGPAIQFWQQAPPVSAAAEGSSPVKKKPLAMLDRGGARAADSGGSGSGGGASCYDCGNQAKKGCAHNRCRTCCNSRGFECDTHVKSTWVPASRRRERQHQIAGGSPPSLAAKKPRLACQTTNTATGNSRTSTSNATTPRGSFETSSSHHHQDASFKESLPRQVRGPALFRCVQVTSVDDGQREVAYQAAVTINGHLFRGLLYDLGEDSRITSAVAQLGSSDLHLGSASGAAELDHYGGGGGGPLILGGLGYGNAP</sequence>
<dbReference type="GO" id="GO:0046872">
    <property type="term" value="F:metal ion binding"/>
    <property type="evidence" value="ECO:0007669"/>
    <property type="project" value="UniProtKB-KW"/>
</dbReference>
<keyword evidence="10" id="KW-1185">Reference proteome</keyword>
<feature type="region of interest" description="Disordered" evidence="8">
    <location>
        <begin position="532"/>
        <end position="599"/>
    </location>
</feature>
<accession>A0AAV5BR73</accession>
<comment type="similarity">
    <text evidence="2">Belongs to the SHI protein family.</text>
</comment>
<feature type="compositionally biased region" description="Polar residues" evidence="8">
    <location>
        <begin position="558"/>
        <end position="585"/>
    </location>
</feature>
<feature type="compositionally biased region" description="Basic and acidic residues" evidence="8">
    <location>
        <begin position="226"/>
        <end position="264"/>
    </location>
</feature>
<comment type="caution">
    <text evidence="9">The sequence shown here is derived from an EMBL/GenBank/DDBJ whole genome shotgun (WGS) entry which is preliminary data.</text>
</comment>
<feature type="region of interest" description="Disordered" evidence="8">
    <location>
        <begin position="213"/>
        <end position="284"/>
    </location>
</feature>
<keyword evidence="5" id="KW-0238">DNA-binding</keyword>
<dbReference type="AlphaFoldDB" id="A0AAV5BR73"/>
<evidence type="ECO:0000256" key="8">
    <source>
        <dbReference type="SAM" id="MobiDB-lite"/>
    </source>
</evidence>
<dbReference type="NCBIfam" id="TIGR01624">
    <property type="entry name" value="LRP1_Cterm"/>
    <property type="match status" value="1"/>
</dbReference>
<dbReference type="NCBIfam" id="TIGR01623">
    <property type="entry name" value="put_zinc_LRP1"/>
    <property type="match status" value="1"/>
</dbReference>
<reference evidence="9" key="1">
    <citation type="journal article" date="2018" name="DNA Res.">
        <title>Multiple hybrid de novo genome assembly of finger millet, an orphan allotetraploid crop.</title>
        <authorList>
            <person name="Hatakeyama M."/>
            <person name="Aluri S."/>
            <person name="Balachadran M.T."/>
            <person name="Sivarajan S.R."/>
            <person name="Patrignani A."/>
            <person name="Gruter S."/>
            <person name="Poveda L."/>
            <person name="Shimizu-Inatsugi R."/>
            <person name="Baeten J."/>
            <person name="Francoijs K.J."/>
            <person name="Nataraja K.N."/>
            <person name="Reddy Y.A.N."/>
            <person name="Phadnis S."/>
            <person name="Ravikumar R.L."/>
            <person name="Schlapbach R."/>
            <person name="Sreeman S.M."/>
            <person name="Shimizu K.K."/>
        </authorList>
    </citation>
    <scope>NUCLEOTIDE SEQUENCE</scope>
</reference>
<keyword evidence="4" id="KW-0862">Zinc</keyword>
<comment type="subcellular location">
    <subcellularLocation>
        <location evidence="1">Nucleus</location>
    </subcellularLocation>
</comment>
<organism evidence="9 10">
    <name type="scientific">Eleusine coracana subsp. coracana</name>
    <dbReference type="NCBI Taxonomy" id="191504"/>
    <lineage>
        <taxon>Eukaryota</taxon>
        <taxon>Viridiplantae</taxon>
        <taxon>Streptophyta</taxon>
        <taxon>Embryophyta</taxon>
        <taxon>Tracheophyta</taxon>
        <taxon>Spermatophyta</taxon>
        <taxon>Magnoliopsida</taxon>
        <taxon>Liliopsida</taxon>
        <taxon>Poales</taxon>
        <taxon>Poaceae</taxon>
        <taxon>PACMAD clade</taxon>
        <taxon>Chloridoideae</taxon>
        <taxon>Cynodonteae</taxon>
        <taxon>Eleusininae</taxon>
        <taxon>Eleusine</taxon>
    </lineage>
</organism>
<dbReference type="InterPro" id="IPR007818">
    <property type="entry name" value="SHI"/>
</dbReference>
<dbReference type="PANTHER" id="PTHR31604">
    <property type="entry name" value="PROTEIN LATERAL ROOT PRIMORDIUM 1"/>
    <property type="match status" value="1"/>
</dbReference>
<dbReference type="Proteomes" id="UP001054889">
    <property type="component" value="Unassembled WGS sequence"/>
</dbReference>
<gene>
    <name evidence="9" type="primary">ga04520</name>
    <name evidence="9" type="ORF">PR202_ga04520</name>
</gene>
<evidence type="ECO:0000256" key="5">
    <source>
        <dbReference type="ARBA" id="ARBA00023125"/>
    </source>
</evidence>
<feature type="region of interest" description="Disordered" evidence="8">
    <location>
        <begin position="123"/>
        <end position="195"/>
    </location>
</feature>
<feature type="compositionally biased region" description="Basic and acidic residues" evidence="8">
    <location>
        <begin position="589"/>
        <end position="599"/>
    </location>
</feature>
<keyword evidence="7" id="KW-0539">Nucleus</keyword>